<comment type="caution">
    <text evidence="2">The sequence shown here is derived from an EMBL/GenBank/DDBJ whole genome shotgun (WGS) entry which is preliminary data.</text>
</comment>
<accession>A0A0G0BQ77</accession>
<evidence type="ECO:0000256" key="1">
    <source>
        <dbReference type="SAM" id="Phobius"/>
    </source>
</evidence>
<dbReference type="EMBL" id="LBPY01000018">
    <property type="protein sequence ID" value="KKP65791.1"/>
    <property type="molecule type" value="Genomic_DNA"/>
</dbReference>
<evidence type="ECO:0000313" key="2">
    <source>
        <dbReference type="EMBL" id="KKP65791.1"/>
    </source>
</evidence>
<keyword evidence="1" id="KW-1133">Transmembrane helix</keyword>
<reference evidence="2 3" key="1">
    <citation type="journal article" date="2015" name="Nature">
        <title>rRNA introns, odd ribosomes, and small enigmatic genomes across a large radiation of phyla.</title>
        <authorList>
            <person name="Brown C.T."/>
            <person name="Hug L.A."/>
            <person name="Thomas B.C."/>
            <person name="Sharon I."/>
            <person name="Castelle C.J."/>
            <person name="Singh A."/>
            <person name="Wilkins M.J."/>
            <person name="Williams K.H."/>
            <person name="Banfield J.F."/>
        </authorList>
    </citation>
    <scope>NUCLEOTIDE SEQUENCE [LARGE SCALE GENOMIC DNA]</scope>
</reference>
<sequence length="38" mass="4267">MEKDIISFMIIAGVCATIALIGNILFSLIKKIIFRQKN</sequence>
<keyword evidence="1" id="KW-0812">Transmembrane</keyword>
<keyword evidence="1" id="KW-0472">Membrane</keyword>
<gene>
    <name evidence="2" type="ORF">UR64_C0018G0013</name>
</gene>
<feature type="transmembrane region" description="Helical" evidence="1">
    <location>
        <begin position="6"/>
        <end position="29"/>
    </location>
</feature>
<dbReference type="Proteomes" id="UP000034952">
    <property type="component" value="Unassembled WGS sequence"/>
</dbReference>
<proteinExistence type="predicted"/>
<protein>
    <submittedName>
        <fullName evidence="2">Uncharacterized protein</fullName>
    </submittedName>
</protein>
<organism evidence="2 3">
    <name type="scientific">Candidatus Nomurabacteria bacterium GW2011_GWE1_35_16</name>
    <dbReference type="NCBI Taxonomy" id="1618761"/>
    <lineage>
        <taxon>Bacteria</taxon>
        <taxon>Candidatus Nomuraibacteriota</taxon>
    </lineage>
</organism>
<evidence type="ECO:0000313" key="3">
    <source>
        <dbReference type="Proteomes" id="UP000034952"/>
    </source>
</evidence>
<name>A0A0G0BQ77_9BACT</name>
<dbReference type="AlphaFoldDB" id="A0A0G0BQ77"/>